<protein>
    <submittedName>
        <fullName evidence="1">Uncharacterized protein</fullName>
    </submittedName>
</protein>
<reference evidence="1 2" key="1">
    <citation type="journal article" date="2023" name="Plants (Basel)">
        <title>Bridging the Gap: Combining Genomics and Transcriptomics Approaches to Understand Stylosanthes scabra, an Orphan Legume from the Brazilian Caatinga.</title>
        <authorList>
            <person name="Ferreira-Neto J.R.C."/>
            <person name="da Silva M.D."/>
            <person name="Binneck E."/>
            <person name="de Melo N.F."/>
            <person name="da Silva R.H."/>
            <person name="de Melo A.L.T.M."/>
            <person name="Pandolfi V."/>
            <person name="Bustamante F.O."/>
            <person name="Brasileiro-Vidal A.C."/>
            <person name="Benko-Iseppon A.M."/>
        </authorList>
    </citation>
    <scope>NUCLEOTIDE SEQUENCE [LARGE SCALE GENOMIC DNA]</scope>
    <source>
        <tissue evidence="1">Leaves</tissue>
    </source>
</reference>
<evidence type="ECO:0000313" key="2">
    <source>
        <dbReference type="Proteomes" id="UP001341840"/>
    </source>
</evidence>
<accession>A0ABU6RSL5</accession>
<dbReference type="EMBL" id="JASCZI010031453">
    <property type="protein sequence ID" value="MED6126796.1"/>
    <property type="molecule type" value="Genomic_DNA"/>
</dbReference>
<organism evidence="1 2">
    <name type="scientific">Stylosanthes scabra</name>
    <dbReference type="NCBI Taxonomy" id="79078"/>
    <lineage>
        <taxon>Eukaryota</taxon>
        <taxon>Viridiplantae</taxon>
        <taxon>Streptophyta</taxon>
        <taxon>Embryophyta</taxon>
        <taxon>Tracheophyta</taxon>
        <taxon>Spermatophyta</taxon>
        <taxon>Magnoliopsida</taxon>
        <taxon>eudicotyledons</taxon>
        <taxon>Gunneridae</taxon>
        <taxon>Pentapetalae</taxon>
        <taxon>rosids</taxon>
        <taxon>fabids</taxon>
        <taxon>Fabales</taxon>
        <taxon>Fabaceae</taxon>
        <taxon>Papilionoideae</taxon>
        <taxon>50 kb inversion clade</taxon>
        <taxon>dalbergioids sensu lato</taxon>
        <taxon>Dalbergieae</taxon>
        <taxon>Pterocarpus clade</taxon>
        <taxon>Stylosanthes</taxon>
    </lineage>
</organism>
<gene>
    <name evidence="1" type="ORF">PIB30_081989</name>
</gene>
<name>A0ABU6RSL5_9FABA</name>
<keyword evidence="2" id="KW-1185">Reference proteome</keyword>
<feature type="non-terminal residue" evidence="1">
    <location>
        <position position="1"/>
    </location>
</feature>
<sequence length="130" mass="15639">KVNASIRSNFVELQEVQRKKMIWSFREGRKEDSRKSKKDILKQKIEDGNEYFVELAEEENEGNLIKEKQLPEQEERCKGWELELASTIRRSLSLKKKRDKKILKLERILKAKKRMQLRMAHKIMQQGARR</sequence>
<dbReference type="Proteomes" id="UP001341840">
    <property type="component" value="Unassembled WGS sequence"/>
</dbReference>
<evidence type="ECO:0000313" key="1">
    <source>
        <dbReference type="EMBL" id="MED6126796.1"/>
    </source>
</evidence>
<proteinExistence type="predicted"/>
<comment type="caution">
    <text evidence="1">The sequence shown here is derived from an EMBL/GenBank/DDBJ whole genome shotgun (WGS) entry which is preliminary data.</text>
</comment>